<dbReference type="InterPro" id="IPR033945">
    <property type="entry name" value="Cyt_c_oxase_su3_dom"/>
</dbReference>
<dbReference type="InterPro" id="IPR035973">
    <property type="entry name" value="Cyt_c_oxidase_su3-like_sf"/>
</dbReference>
<evidence type="ECO:0000256" key="5">
    <source>
        <dbReference type="ARBA" id="ARBA00022967"/>
    </source>
</evidence>
<feature type="transmembrane region" description="Helical" evidence="9">
    <location>
        <begin position="260"/>
        <end position="280"/>
    </location>
</feature>
<evidence type="ECO:0000256" key="1">
    <source>
        <dbReference type="ARBA" id="ARBA00004141"/>
    </source>
</evidence>
<feature type="transmembrane region" description="Helical" evidence="9">
    <location>
        <begin position="6"/>
        <end position="25"/>
    </location>
</feature>
<comment type="function">
    <text evidence="8">Component of the cytochrome c oxidase, the last enzyme in the mitochondrial electron transport chain which drives oxidative phosphorylation. The respiratory chain contains 3 multisubunit complexes succinate dehydrogenase (complex II, CII), ubiquinol-cytochrome c oxidoreductase (cytochrome b-c1 complex, complex III, CIII) and cytochrome c oxidase (complex IV, CIV), that cooperate to transfer electrons derived from NADH and succinate to molecular oxygen, creating an electrochemical gradient over the inner membrane that drives transmembrane transport and the ATP synthase. Cytochrome c oxidase is the component of the respiratory chain that catalyzes the reduction of oxygen to water. Electrons originating from reduced cytochrome c in the intermembrane space (IMS) are transferred via the dinuclear copper A center (CU(A)) of subunit 2 and heme A of subunit 1 to the active site in subunit 1, a binuclear center (BNC) formed by heme A3 and copper B (CU(B)). The BNC reduces molecular oxygen to 2 water molecules using 4 electrons from cytochrome c in the IMS and 4 protons from the mitochondrial matrix.</text>
</comment>
<keyword evidence="7 9" id="KW-0472">Membrane</keyword>
<evidence type="ECO:0000256" key="8">
    <source>
        <dbReference type="RuleBase" id="RU003375"/>
    </source>
</evidence>
<dbReference type="CDD" id="cd01665">
    <property type="entry name" value="Cyt_c_Oxidase_III"/>
    <property type="match status" value="1"/>
</dbReference>
<evidence type="ECO:0000256" key="2">
    <source>
        <dbReference type="ARBA" id="ARBA00010581"/>
    </source>
</evidence>
<dbReference type="Pfam" id="PF00510">
    <property type="entry name" value="COX3"/>
    <property type="match status" value="2"/>
</dbReference>
<feature type="domain" description="Heme-copper oxidase subunit III family profile" evidence="10">
    <location>
        <begin position="1"/>
        <end position="281"/>
    </location>
</feature>
<evidence type="ECO:0000256" key="7">
    <source>
        <dbReference type="ARBA" id="ARBA00023136"/>
    </source>
</evidence>
<reference evidence="11" key="1">
    <citation type="journal article" date="2012" name="Zool. Sci.">
        <title>The Complete Mitochondrial Genome of Dugesia japonica (Platyhelminthes; Order Tricladida).</title>
        <authorList>
            <person name="Sakai M."/>
            <person name="Sakaizumi M."/>
        </authorList>
    </citation>
    <scope>NUCLEOTIDE SEQUENCE</scope>
</reference>
<comment type="subcellular location">
    <subcellularLocation>
        <location evidence="1">Membrane</location>
        <topology evidence="1">Multi-pass membrane protein</topology>
    </subcellularLocation>
</comment>
<feature type="transmembrane region" description="Helical" evidence="9">
    <location>
        <begin position="216"/>
        <end position="240"/>
    </location>
</feature>
<dbReference type="Gene3D" id="1.10.287.70">
    <property type="match status" value="1"/>
</dbReference>
<proteinExistence type="inferred from homology"/>
<dbReference type="GO" id="GO:0016020">
    <property type="term" value="C:membrane"/>
    <property type="evidence" value="ECO:0007669"/>
    <property type="project" value="UniProtKB-SubCell"/>
</dbReference>
<comment type="similarity">
    <text evidence="2 8">Belongs to the cytochrome c oxidase subunit 3 family.</text>
</comment>
<dbReference type="InterPro" id="IPR024791">
    <property type="entry name" value="Cyt_c/ubiquinol_Oxase_su3"/>
</dbReference>
<evidence type="ECO:0000313" key="11">
    <source>
        <dbReference type="EMBL" id="BAL41006.1"/>
    </source>
</evidence>
<organism evidence="11">
    <name type="scientific">Dugesia ryukyuensis</name>
    <name type="common">Freshwater planarian flatworm</name>
    <dbReference type="NCBI Taxonomy" id="79738"/>
    <lineage>
        <taxon>Eukaryota</taxon>
        <taxon>Metazoa</taxon>
        <taxon>Spiralia</taxon>
        <taxon>Lophotrochozoa</taxon>
        <taxon>Platyhelminthes</taxon>
        <taxon>Rhabditophora</taxon>
        <taxon>Seriata</taxon>
        <taxon>Tricladida</taxon>
        <taxon>Continenticola</taxon>
        <taxon>Geoplanoidea</taxon>
        <taxon>Dugesiidae</taxon>
        <taxon>Dugesia</taxon>
    </lineage>
</organism>
<feature type="non-terminal residue" evidence="11">
    <location>
        <position position="1"/>
    </location>
</feature>
<feature type="transmembrane region" description="Helical" evidence="9">
    <location>
        <begin position="121"/>
        <end position="142"/>
    </location>
</feature>
<keyword evidence="6 9" id="KW-1133">Transmembrane helix</keyword>
<keyword evidence="5" id="KW-1278">Translocase</keyword>
<name>G9M8W5_DUGRY</name>
<dbReference type="PROSITE" id="PS50253">
    <property type="entry name" value="COX3"/>
    <property type="match status" value="1"/>
</dbReference>
<evidence type="ECO:0000256" key="3">
    <source>
        <dbReference type="ARBA" id="ARBA00015944"/>
    </source>
</evidence>
<evidence type="ECO:0000256" key="9">
    <source>
        <dbReference type="SAM" id="Phobius"/>
    </source>
</evidence>
<gene>
    <name evidence="11" type="primary">coIII</name>
</gene>
<evidence type="ECO:0000256" key="4">
    <source>
        <dbReference type="ARBA" id="ARBA00022692"/>
    </source>
</evidence>
<dbReference type="InterPro" id="IPR000298">
    <property type="entry name" value="Cyt_c_oxidase-like_su3"/>
</dbReference>
<dbReference type="AlphaFoldDB" id="G9M8W5"/>
<dbReference type="GO" id="GO:0019646">
    <property type="term" value="P:aerobic electron transport chain"/>
    <property type="evidence" value="ECO:0007669"/>
    <property type="project" value="InterPro"/>
</dbReference>
<keyword evidence="4 8" id="KW-0812">Transmembrane</keyword>
<dbReference type="SUPFAM" id="SSF81452">
    <property type="entry name" value="Cytochrome c oxidase subunit III-like"/>
    <property type="match status" value="1"/>
</dbReference>
<dbReference type="InterPro" id="IPR013833">
    <property type="entry name" value="Cyt_c_oxidase_su3_a-hlx"/>
</dbReference>
<protein>
    <recommendedName>
        <fullName evidence="3 8">Cytochrome c oxidase subunit 3</fullName>
    </recommendedName>
</protein>
<sequence>LDSSVWPVCTSLFVFFMVLSLVYFFKFGFFWFFIFSLLLFFFVLFFWFYALDNECLFGIFPSLTYFFFRIGFILFIISEILFFGGFFWCFFSNCWVFNYYFDSWPPFGFNLLVVDMFGYPLLNTVLLLSSGLSLTVVHYFILIRDYSYVLKTCQVNRLTSLCIPRSKVLWFEDTDFSFISYGYFVTIFFGFLFLSFQLYEYIHSYFSINSTVYGSIFFILTGFHGFHVFLGLIMLLFSYFRYYNFSYSSNDHVGFECAAWYWHFVDVVWLFLYIFVYWYGS</sequence>
<evidence type="ECO:0000256" key="6">
    <source>
        <dbReference type="ARBA" id="ARBA00022989"/>
    </source>
</evidence>
<keyword evidence="8 11" id="KW-0496">Mitochondrion</keyword>
<dbReference type="GO" id="GO:0004129">
    <property type="term" value="F:cytochrome-c oxidase activity"/>
    <property type="evidence" value="ECO:0007669"/>
    <property type="project" value="InterPro"/>
</dbReference>
<evidence type="ECO:0000259" key="10">
    <source>
        <dbReference type="PROSITE" id="PS50253"/>
    </source>
</evidence>
<feature type="transmembrane region" description="Helical" evidence="9">
    <location>
        <begin position="176"/>
        <end position="196"/>
    </location>
</feature>
<feature type="transmembrane region" description="Helical" evidence="9">
    <location>
        <begin position="30"/>
        <end position="50"/>
    </location>
</feature>
<dbReference type="Gene3D" id="1.20.120.80">
    <property type="entry name" value="Cytochrome c oxidase, subunit III, four-helix bundle"/>
    <property type="match status" value="1"/>
</dbReference>
<dbReference type="EMBL" id="AB618488">
    <property type="protein sequence ID" value="BAL41006.1"/>
    <property type="molecule type" value="Genomic_DNA"/>
</dbReference>
<dbReference type="PANTHER" id="PTHR11403:SF7">
    <property type="entry name" value="CYTOCHROME C OXIDASE SUBUNIT 3"/>
    <property type="match status" value="1"/>
</dbReference>
<accession>G9M8W5</accession>
<dbReference type="PANTHER" id="PTHR11403">
    <property type="entry name" value="CYTOCHROME C OXIDASE SUBUNIT III"/>
    <property type="match status" value="1"/>
</dbReference>
<geneLocation type="mitochondrion" evidence="11"/>